<sequence length="124" mass="12971">MRHPGRDKKLLRPGAAAAAVAGATPEAAPAVEEPQQRKQSCPTQQSPGKGKRNFFEGFRNTLRPKAASKSDAPLCFSHSLDSASRPATLDPGGDGRRWSETSHPVRAPAAPAALEGPLATAAHD</sequence>
<feature type="compositionally biased region" description="Low complexity" evidence="1">
    <location>
        <begin position="13"/>
        <end position="33"/>
    </location>
</feature>
<organism evidence="2">
    <name type="scientific">Ixodes scapularis</name>
    <name type="common">Black-legged tick</name>
    <name type="synonym">Deer tick</name>
    <dbReference type="NCBI Taxonomy" id="6945"/>
    <lineage>
        <taxon>Eukaryota</taxon>
        <taxon>Metazoa</taxon>
        <taxon>Ecdysozoa</taxon>
        <taxon>Arthropoda</taxon>
        <taxon>Chelicerata</taxon>
        <taxon>Arachnida</taxon>
        <taxon>Acari</taxon>
        <taxon>Parasitiformes</taxon>
        <taxon>Ixodida</taxon>
        <taxon>Ixodoidea</taxon>
        <taxon>Ixodidae</taxon>
        <taxon>Ixodinae</taxon>
        <taxon>Ixodes</taxon>
    </lineage>
</organism>
<feature type="compositionally biased region" description="Low complexity" evidence="1">
    <location>
        <begin position="107"/>
        <end position="124"/>
    </location>
</feature>
<evidence type="ECO:0000256" key="1">
    <source>
        <dbReference type="SAM" id="MobiDB-lite"/>
    </source>
</evidence>
<feature type="compositionally biased region" description="Basic residues" evidence="1">
    <location>
        <begin position="1"/>
        <end position="11"/>
    </location>
</feature>
<name>A0A4D5S162_IXOSC</name>
<dbReference type="OrthoDB" id="10256089at2759"/>
<feature type="region of interest" description="Disordered" evidence="1">
    <location>
        <begin position="1"/>
        <end position="124"/>
    </location>
</feature>
<protein>
    <submittedName>
        <fullName evidence="2">Uncharacterized protein</fullName>
    </submittedName>
</protein>
<evidence type="ECO:0000313" key="2">
    <source>
        <dbReference type="EMBL" id="MOY42656.1"/>
    </source>
</evidence>
<reference evidence="2" key="1">
    <citation type="submission" date="2019-04" db="EMBL/GenBank/DDBJ databases">
        <title>An insight into the mialome of Ixodes scapularis.</title>
        <authorList>
            <person name="Ribeiro J.M."/>
            <person name="Mather T.N."/>
            <person name="Karim S."/>
        </authorList>
    </citation>
    <scope>NUCLEOTIDE SEQUENCE</scope>
</reference>
<proteinExistence type="predicted"/>
<dbReference type="AlphaFoldDB" id="A0A4D5S162"/>
<accession>A0A4D5S162</accession>
<dbReference type="VEuPathDB" id="VectorBase:ISCP_007568"/>
<feature type="compositionally biased region" description="Polar residues" evidence="1">
    <location>
        <begin position="37"/>
        <end position="47"/>
    </location>
</feature>
<dbReference type="EMBL" id="GHJT01008685">
    <property type="protein sequence ID" value="MOY42656.1"/>
    <property type="molecule type" value="Transcribed_RNA"/>
</dbReference>